<feature type="chain" id="PRO_5046275499" evidence="4">
    <location>
        <begin position="29"/>
        <end position="419"/>
    </location>
</feature>
<comment type="similarity">
    <text evidence="1">Belongs to the outer membrane porin (Opr) (TC 1.B.25) family.</text>
</comment>
<reference evidence="5 6" key="1">
    <citation type="submission" date="2023-12" db="EMBL/GenBank/DDBJ databases">
        <title>Denitrificimonas halotolerans sp. nov.,a novel species isolated from landfill leachate.</title>
        <authorList>
            <person name="Wang S."/>
        </authorList>
    </citation>
    <scope>NUCLEOTIDE SEQUENCE [LARGE SCALE GENOMIC DNA]</scope>
    <source>
        <strain evidence="5 6">JX-1</strain>
    </source>
</reference>
<evidence type="ECO:0000256" key="1">
    <source>
        <dbReference type="ARBA" id="ARBA00009075"/>
    </source>
</evidence>
<dbReference type="InterPro" id="IPR023614">
    <property type="entry name" value="Porin_dom_sf"/>
</dbReference>
<dbReference type="RefSeq" id="WP_321553287.1">
    <property type="nucleotide sequence ID" value="NZ_JAXIVU010000006.1"/>
</dbReference>
<evidence type="ECO:0000256" key="2">
    <source>
        <dbReference type="ARBA" id="ARBA00022448"/>
    </source>
</evidence>
<keyword evidence="6" id="KW-1185">Reference proteome</keyword>
<dbReference type="Gene3D" id="2.40.160.10">
    <property type="entry name" value="Porin"/>
    <property type="match status" value="1"/>
</dbReference>
<dbReference type="EMBL" id="JAXIVU010000006">
    <property type="protein sequence ID" value="MDY7219193.1"/>
    <property type="molecule type" value="Genomic_DNA"/>
</dbReference>
<evidence type="ECO:0000256" key="4">
    <source>
        <dbReference type="SAM" id="SignalP"/>
    </source>
</evidence>
<evidence type="ECO:0000313" key="6">
    <source>
        <dbReference type="Proteomes" id="UP001294570"/>
    </source>
</evidence>
<proteinExistence type="inferred from homology"/>
<accession>A0ABU5GU82</accession>
<dbReference type="PANTHER" id="PTHR34596:SF2">
    <property type="entry name" value="CHITOPORIN"/>
    <property type="match status" value="1"/>
</dbReference>
<keyword evidence="2" id="KW-0813">Transport</keyword>
<evidence type="ECO:0000256" key="3">
    <source>
        <dbReference type="ARBA" id="ARBA00022729"/>
    </source>
</evidence>
<keyword evidence="3 4" id="KW-0732">Signal</keyword>
<dbReference type="PANTHER" id="PTHR34596">
    <property type="entry name" value="CHITOPORIN"/>
    <property type="match status" value="1"/>
</dbReference>
<comment type="caution">
    <text evidence="5">The sequence shown here is derived from an EMBL/GenBank/DDBJ whole genome shotgun (WGS) entry which is preliminary data.</text>
</comment>
<evidence type="ECO:0000313" key="5">
    <source>
        <dbReference type="EMBL" id="MDY7219193.1"/>
    </source>
</evidence>
<organism evidence="5 6">
    <name type="scientific">Denitrificimonas halotolerans</name>
    <dbReference type="NCBI Taxonomy" id="3098930"/>
    <lineage>
        <taxon>Bacteria</taxon>
        <taxon>Pseudomonadati</taxon>
        <taxon>Pseudomonadota</taxon>
        <taxon>Gammaproteobacteria</taxon>
        <taxon>Pseudomonadales</taxon>
        <taxon>Pseudomonadaceae</taxon>
        <taxon>Denitrificimonas</taxon>
    </lineage>
</organism>
<gene>
    <name evidence="5" type="ORF">TOI97_06375</name>
</gene>
<dbReference type="InterPro" id="IPR005318">
    <property type="entry name" value="OM_porin_bac"/>
</dbReference>
<protein>
    <submittedName>
        <fullName evidence="5">OprD family porin</fullName>
    </submittedName>
</protein>
<dbReference type="Proteomes" id="UP001294570">
    <property type="component" value="Unassembled WGS sequence"/>
</dbReference>
<dbReference type="Pfam" id="PF03573">
    <property type="entry name" value="OprD"/>
    <property type="match status" value="1"/>
</dbReference>
<name>A0ABU5GU82_9GAMM</name>
<sequence length="419" mass="46394">MIFSPLARAITLATASSILVAVPSIASAAFVEDSTATLGLRNLYMNQDTRNQNDKTKEEWSQAFILDYKSGFTEGTIGIGVDLYGAAAMKLDSGPNRTPDSFPQRSNGKSVDDFGKIGATFKAKLSETVLELGTLKPRLPMLQANLEGRILPQLFTGGMLTSNEINGLTATLGHIDRVNQRASTNRERMRMNSLGKGLDFKEGADKTSNSFDLASVNYKWNDSLATGYNFGRLEDLYKQHIVTAVHTLPLGEQRSLKTDLRISRSTDDGKTNVDNKAFSGMVTYNFGYNKLGLGYQKMTGDTGYAYIQGSDPFLVNYVANREFGAKDEKSWQIRHDYNFAGLGIPGLTMFNRYVKGTGADIGQGVEGREWERDFDISYAFQTGALKNLHVRWRNSTVRSNINKDLDDNRLIIGYTLPLL</sequence>
<feature type="signal peptide" evidence="4">
    <location>
        <begin position="1"/>
        <end position="28"/>
    </location>
</feature>